<evidence type="ECO:0000256" key="4">
    <source>
        <dbReference type="ARBA" id="ARBA00022787"/>
    </source>
</evidence>
<evidence type="ECO:0000256" key="2">
    <source>
        <dbReference type="ARBA" id="ARBA00022692"/>
    </source>
</evidence>
<dbReference type="GO" id="GO:0005525">
    <property type="term" value="F:GTP binding"/>
    <property type="evidence" value="ECO:0007669"/>
    <property type="project" value="UniProtKB-KW"/>
</dbReference>
<keyword evidence="8" id="KW-0496">Mitochondrion</keyword>
<feature type="coiled-coil region" evidence="12">
    <location>
        <begin position="695"/>
        <end position="746"/>
    </location>
</feature>
<keyword evidence="7 12" id="KW-0175">Coiled coil</keyword>
<accession>B6JUT7</accession>
<dbReference type="InterPro" id="IPR045063">
    <property type="entry name" value="Dynamin_N"/>
</dbReference>
<keyword evidence="9" id="KW-0342">GTP-binding</keyword>
<dbReference type="Proteomes" id="UP000001744">
    <property type="component" value="Unassembled WGS sequence"/>
</dbReference>
<comment type="subcellular location">
    <subcellularLocation>
        <location evidence="1">Mitochondrion outer membrane</location>
        <topology evidence="1">Multi-pass membrane protein</topology>
    </subcellularLocation>
</comment>
<dbReference type="InterPro" id="IPR027094">
    <property type="entry name" value="Mitofusin_fam"/>
</dbReference>
<gene>
    <name evidence="17" type="primary">fzo1</name>
    <name evidence="16" type="ORF">SJAG_00031</name>
</gene>
<dbReference type="STRING" id="402676.B6JUT7"/>
<evidence type="ECO:0000256" key="11">
    <source>
        <dbReference type="ARBA" id="ARBA00048548"/>
    </source>
</evidence>
<dbReference type="AlphaFoldDB" id="B6JUT7"/>
<dbReference type="VEuPathDB" id="FungiDB:SJAG_00031"/>
<name>B6JUT7_SCHJY</name>
<evidence type="ECO:0000256" key="1">
    <source>
        <dbReference type="ARBA" id="ARBA00004374"/>
    </source>
</evidence>
<dbReference type="GO" id="GO:0003924">
    <property type="term" value="F:GTPase activity"/>
    <property type="evidence" value="ECO:0000318"/>
    <property type="project" value="GO_Central"/>
</dbReference>
<dbReference type="OrthoDB" id="9984778at2759"/>
<reference evidence="16 18" key="1">
    <citation type="journal article" date="2011" name="Science">
        <title>Comparative functional genomics of the fission yeasts.</title>
        <authorList>
            <person name="Rhind N."/>
            <person name="Chen Z."/>
            <person name="Yassour M."/>
            <person name="Thompson D.A."/>
            <person name="Haas B.J."/>
            <person name="Habib N."/>
            <person name="Wapinski I."/>
            <person name="Roy S."/>
            <person name="Lin M.F."/>
            <person name="Heiman D.I."/>
            <person name="Young S.K."/>
            <person name="Furuya K."/>
            <person name="Guo Y."/>
            <person name="Pidoux A."/>
            <person name="Chen H.M."/>
            <person name="Robbertse B."/>
            <person name="Goldberg J.M."/>
            <person name="Aoki K."/>
            <person name="Bayne E.H."/>
            <person name="Berlin A.M."/>
            <person name="Desjardins C.A."/>
            <person name="Dobbs E."/>
            <person name="Dukaj L."/>
            <person name="Fan L."/>
            <person name="FitzGerald M.G."/>
            <person name="French C."/>
            <person name="Gujja S."/>
            <person name="Hansen K."/>
            <person name="Keifenheim D."/>
            <person name="Levin J.Z."/>
            <person name="Mosher R.A."/>
            <person name="Mueller C.A."/>
            <person name="Pfiffner J."/>
            <person name="Priest M."/>
            <person name="Russ C."/>
            <person name="Smialowska A."/>
            <person name="Swoboda P."/>
            <person name="Sykes S.M."/>
            <person name="Vaughn M."/>
            <person name="Vengrova S."/>
            <person name="Yoder R."/>
            <person name="Zeng Q."/>
            <person name="Allshire R."/>
            <person name="Baulcombe D."/>
            <person name="Birren B.W."/>
            <person name="Brown W."/>
            <person name="Ekwall K."/>
            <person name="Kellis M."/>
            <person name="Leatherwood J."/>
            <person name="Levin H."/>
            <person name="Margalit H."/>
            <person name="Martienssen R."/>
            <person name="Nieduszynski C.A."/>
            <person name="Spatafora J.W."/>
            <person name="Friedman N."/>
            <person name="Dalgaard J.Z."/>
            <person name="Baumann P."/>
            <person name="Niki H."/>
            <person name="Regev A."/>
            <person name="Nusbaum C."/>
        </authorList>
    </citation>
    <scope>NUCLEOTIDE SEQUENCE [LARGE SCALE GENOMIC DNA]</scope>
    <source>
        <strain evidence="18">yFS275 / FY16936</strain>
    </source>
</reference>
<dbReference type="InterPro" id="IPR027417">
    <property type="entry name" value="P-loop_NTPase"/>
</dbReference>
<dbReference type="GeneID" id="7050968"/>
<dbReference type="GO" id="GO:1990626">
    <property type="term" value="P:mitochondrial outer membrane fusion"/>
    <property type="evidence" value="ECO:0007669"/>
    <property type="project" value="EnsemblFungi"/>
</dbReference>
<dbReference type="PANTHER" id="PTHR10465">
    <property type="entry name" value="TRANSMEMBRANE GTPASE FZO1"/>
    <property type="match status" value="1"/>
</dbReference>
<dbReference type="GO" id="GO:1990627">
    <property type="term" value="P:mitochondrial inner membrane fusion"/>
    <property type="evidence" value="ECO:0007669"/>
    <property type="project" value="EnsemblFungi"/>
</dbReference>
<sequence>MNPDPNPVVKSVSSPKLTHKPIQPFSEDVSTEFTKQQEFEYNNNKKYLVQCIFSSTELLSKLFDYLNDYSDAAPYLWTNAHFTKNDEDKNVIKEPRLFVLDTELDIDVERDHMDDVSSKIGEISSRILRSKLSKVIRHLQALLNRVEDTSSKVLITGDLNAGKSTLCNSLVRRKILPEDQQPCTEVFCEVLDSSVNGNQEAVHAIAHNCTYSVSDPKTYTVFPISALQTLVYETDNWGMLKVYIDDGRPACESLLHNGIMDVALIDAPGLNTDSMKTTSVFACQEEIDVIVFVVNAENHFTLSATEFLRNASVEKSHIFIVVNKFDNIRDKQRCKRIILSQIEGLSRETYNEADDLIHFISCKSLQQDADSDFGKEQKQAFSTMESALRSFILENRSKSKLAPVRKYLMNLTADCLLISEKNLERLELFAEKLSETIDKAKPQLEETESNRSQVLSETEELVESTVNDVSKHTRVVLQDALDSLDTCAHIKYPGFLFAYQYALQVRDNMRSYLQEKLILCEDFSREQTTATVQRIHSTTLKYFPNFLAPRFKAKNMFAKTHKLQLQKHFVFDIDILDFIDLDVTERIGTWGASLSTLGLLLGRYLLSYASVTGVALPVISSLQNINPARLFIPVAGLSIAAFLAYIIHDIPRALPMKLSRKIHRSLRRSDFTHNTSVWLSLETRKVLGFPLEELRRLFQQQHKQQTQRLEEATRDTRMCKYARDFFTDMKNRATNMERRLSNIQLEGCIIKY</sequence>
<evidence type="ECO:0000313" key="17">
    <source>
        <dbReference type="JaponicusDB" id="SJAG_00031"/>
    </source>
</evidence>
<evidence type="ECO:0000256" key="7">
    <source>
        <dbReference type="ARBA" id="ARBA00023054"/>
    </source>
</evidence>
<dbReference type="eggNOG" id="KOG0448">
    <property type="taxonomic scope" value="Eukaryota"/>
</dbReference>
<dbReference type="GO" id="GO:0005741">
    <property type="term" value="C:mitochondrial outer membrane"/>
    <property type="evidence" value="ECO:0000318"/>
    <property type="project" value="GO_Central"/>
</dbReference>
<dbReference type="FunFam" id="3.40.50.300:FF:000638">
    <property type="entry name" value="Transmembrane GTPase Fzo1, putative"/>
    <property type="match status" value="1"/>
</dbReference>
<evidence type="ECO:0000313" key="18">
    <source>
        <dbReference type="Proteomes" id="UP000001744"/>
    </source>
</evidence>
<keyword evidence="18" id="KW-1185">Reference proteome</keyword>
<dbReference type="GO" id="GO:0008053">
    <property type="term" value="P:mitochondrial fusion"/>
    <property type="evidence" value="ECO:0000318"/>
    <property type="project" value="GO_Central"/>
</dbReference>
<dbReference type="HOGENOM" id="CLU_011752_0_0_1"/>
<evidence type="ECO:0000256" key="13">
    <source>
        <dbReference type="SAM" id="MobiDB-lite"/>
    </source>
</evidence>
<evidence type="ECO:0000256" key="5">
    <source>
        <dbReference type="ARBA" id="ARBA00022801"/>
    </source>
</evidence>
<evidence type="ECO:0000256" key="3">
    <source>
        <dbReference type="ARBA" id="ARBA00022741"/>
    </source>
</evidence>
<evidence type="ECO:0000256" key="6">
    <source>
        <dbReference type="ARBA" id="ARBA00022989"/>
    </source>
</evidence>
<dbReference type="RefSeq" id="XP_002171332.1">
    <property type="nucleotide sequence ID" value="XM_002171296.2"/>
</dbReference>
<dbReference type="Gene3D" id="3.40.50.300">
    <property type="entry name" value="P-loop containing nucleotide triphosphate hydrolases"/>
    <property type="match status" value="1"/>
</dbReference>
<dbReference type="GO" id="GO:0160190">
    <property type="term" value="F:peroxisome-mitochondrion membrane tether activity"/>
    <property type="evidence" value="ECO:0007669"/>
    <property type="project" value="EnsemblFungi"/>
</dbReference>
<comment type="catalytic activity">
    <reaction evidence="11">
        <text>GTP + H2O = GDP + phosphate + H(+)</text>
        <dbReference type="Rhea" id="RHEA:19669"/>
        <dbReference type="ChEBI" id="CHEBI:15377"/>
        <dbReference type="ChEBI" id="CHEBI:15378"/>
        <dbReference type="ChEBI" id="CHEBI:37565"/>
        <dbReference type="ChEBI" id="CHEBI:43474"/>
        <dbReference type="ChEBI" id="CHEBI:58189"/>
    </reaction>
</comment>
<keyword evidence="4" id="KW-1000">Mitochondrion outer membrane</keyword>
<proteinExistence type="predicted"/>
<keyword evidence="3" id="KW-0547">Nucleotide-binding</keyword>
<dbReference type="GO" id="GO:0005777">
    <property type="term" value="C:peroxisome"/>
    <property type="evidence" value="ECO:0007669"/>
    <property type="project" value="EnsemblFungi"/>
</dbReference>
<organism evidence="16 18">
    <name type="scientific">Schizosaccharomyces japonicus (strain yFS275 / FY16936)</name>
    <name type="common">Fission yeast</name>
    <dbReference type="NCBI Taxonomy" id="402676"/>
    <lineage>
        <taxon>Eukaryota</taxon>
        <taxon>Fungi</taxon>
        <taxon>Dikarya</taxon>
        <taxon>Ascomycota</taxon>
        <taxon>Taphrinomycotina</taxon>
        <taxon>Schizosaccharomycetes</taxon>
        <taxon>Schizosaccharomycetales</taxon>
        <taxon>Schizosaccharomycetaceae</taxon>
        <taxon>Schizosaccharomyces</taxon>
    </lineage>
</organism>
<keyword evidence="2 14" id="KW-0812">Transmembrane</keyword>
<dbReference type="GO" id="GO:0048312">
    <property type="term" value="P:intracellular distribution of mitochondria"/>
    <property type="evidence" value="ECO:0007669"/>
    <property type="project" value="EnsemblFungi"/>
</dbReference>
<evidence type="ECO:0000256" key="9">
    <source>
        <dbReference type="ARBA" id="ARBA00023134"/>
    </source>
</evidence>
<feature type="domain" description="Dynamin-type G" evidence="15">
    <location>
        <begin position="147"/>
        <end position="421"/>
    </location>
</feature>
<feature type="region of interest" description="Disordered" evidence="13">
    <location>
        <begin position="1"/>
        <end position="22"/>
    </location>
</feature>
<dbReference type="EMBL" id="KE651166">
    <property type="protein sequence ID" value="EEB05039.1"/>
    <property type="molecule type" value="Genomic_DNA"/>
</dbReference>
<feature type="transmembrane region" description="Helical" evidence="14">
    <location>
        <begin position="630"/>
        <end position="647"/>
    </location>
</feature>
<dbReference type="GO" id="GO:0051646">
    <property type="term" value="P:mitochondrion localization"/>
    <property type="evidence" value="ECO:0000318"/>
    <property type="project" value="GO_Central"/>
</dbReference>
<evidence type="ECO:0000256" key="14">
    <source>
        <dbReference type="SAM" id="Phobius"/>
    </source>
</evidence>
<evidence type="ECO:0000256" key="10">
    <source>
        <dbReference type="ARBA" id="ARBA00023136"/>
    </source>
</evidence>
<dbReference type="InterPro" id="IPR030381">
    <property type="entry name" value="G_DYNAMIN_dom"/>
</dbReference>
<dbReference type="Pfam" id="PF00350">
    <property type="entry name" value="Dynamin_N"/>
    <property type="match status" value="1"/>
</dbReference>
<evidence type="ECO:0000256" key="12">
    <source>
        <dbReference type="SAM" id="Coils"/>
    </source>
</evidence>
<dbReference type="GO" id="GO:0160189">
    <property type="term" value="C:peroxisomal-mitochondrial contact site"/>
    <property type="evidence" value="ECO:0007669"/>
    <property type="project" value="EnsemblFungi"/>
</dbReference>
<keyword evidence="5" id="KW-0378">Hydrolase</keyword>
<keyword evidence="10 14" id="KW-0472">Membrane</keyword>
<dbReference type="JaponicusDB" id="SJAG_00031">
    <property type="gene designation" value="fzo1"/>
</dbReference>
<evidence type="ECO:0000259" key="15">
    <source>
        <dbReference type="PROSITE" id="PS51718"/>
    </source>
</evidence>
<evidence type="ECO:0000256" key="8">
    <source>
        <dbReference type="ARBA" id="ARBA00023128"/>
    </source>
</evidence>
<evidence type="ECO:0000313" key="16">
    <source>
        <dbReference type="EMBL" id="EEB05039.1"/>
    </source>
</evidence>
<dbReference type="PROSITE" id="PS51718">
    <property type="entry name" value="G_DYNAMIN_2"/>
    <property type="match status" value="1"/>
</dbReference>
<keyword evidence="6 14" id="KW-1133">Transmembrane helix</keyword>
<dbReference type="OMA" id="RCERMIL"/>
<dbReference type="SUPFAM" id="SSF52540">
    <property type="entry name" value="P-loop containing nucleoside triphosphate hydrolases"/>
    <property type="match status" value="1"/>
</dbReference>
<protein>
    <submittedName>
        <fullName evidence="16">Fusion GTPase</fullName>
    </submittedName>
</protein>
<dbReference type="PANTHER" id="PTHR10465:SF0">
    <property type="entry name" value="SARCALUMENIN"/>
    <property type="match status" value="1"/>
</dbReference>